<reference evidence="1" key="1">
    <citation type="submission" date="2023-10" db="EMBL/GenBank/DDBJ databases">
        <authorList>
            <person name="Rodriguez Cubillos JULIANA M."/>
            <person name="De Vega J."/>
        </authorList>
    </citation>
    <scope>NUCLEOTIDE SEQUENCE</scope>
</reference>
<dbReference type="Proteomes" id="UP001177021">
    <property type="component" value="Unassembled WGS sequence"/>
</dbReference>
<dbReference type="EMBL" id="CASHSV030000109">
    <property type="protein sequence ID" value="CAJ2650460.1"/>
    <property type="molecule type" value="Genomic_DNA"/>
</dbReference>
<name>A0ACB0JZD2_TRIPR</name>
<accession>A0ACB0JZD2</accession>
<comment type="caution">
    <text evidence="1">The sequence shown here is derived from an EMBL/GenBank/DDBJ whole genome shotgun (WGS) entry which is preliminary data.</text>
</comment>
<keyword evidence="2" id="KW-1185">Reference proteome</keyword>
<gene>
    <name evidence="1" type="ORF">MILVUS5_LOCUS18278</name>
</gene>
<protein>
    <submittedName>
        <fullName evidence="1">Uncharacterized protein</fullName>
    </submittedName>
</protein>
<sequence length="73" mass="8485">MIITVYKDKDFKVHNAPDWLRCPGKIRVLVHIFLCNVGYRILLLCVLLKCAAVEDKKWEINACGSLYYDIQIT</sequence>
<organism evidence="1 2">
    <name type="scientific">Trifolium pratense</name>
    <name type="common">Red clover</name>
    <dbReference type="NCBI Taxonomy" id="57577"/>
    <lineage>
        <taxon>Eukaryota</taxon>
        <taxon>Viridiplantae</taxon>
        <taxon>Streptophyta</taxon>
        <taxon>Embryophyta</taxon>
        <taxon>Tracheophyta</taxon>
        <taxon>Spermatophyta</taxon>
        <taxon>Magnoliopsida</taxon>
        <taxon>eudicotyledons</taxon>
        <taxon>Gunneridae</taxon>
        <taxon>Pentapetalae</taxon>
        <taxon>rosids</taxon>
        <taxon>fabids</taxon>
        <taxon>Fabales</taxon>
        <taxon>Fabaceae</taxon>
        <taxon>Papilionoideae</taxon>
        <taxon>50 kb inversion clade</taxon>
        <taxon>NPAAA clade</taxon>
        <taxon>Hologalegina</taxon>
        <taxon>IRL clade</taxon>
        <taxon>Trifolieae</taxon>
        <taxon>Trifolium</taxon>
    </lineage>
</organism>
<proteinExistence type="predicted"/>
<evidence type="ECO:0000313" key="2">
    <source>
        <dbReference type="Proteomes" id="UP001177021"/>
    </source>
</evidence>
<evidence type="ECO:0000313" key="1">
    <source>
        <dbReference type="EMBL" id="CAJ2650460.1"/>
    </source>
</evidence>